<comment type="similarity">
    <text evidence="1">Belongs to the MGME1 family.</text>
</comment>
<keyword evidence="3" id="KW-1185">Reference proteome</keyword>
<comment type="subcellular location">
    <subcellularLocation>
        <location evidence="1">Mitochondrion</location>
    </subcellularLocation>
</comment>
<dbReference type="EC" id="3.1.-.-" evidence="1"/>
<feature type="active site" evidence="1">
    <location>
        <position position="454"/>
    </location>
</feature>
<keyword evidence="1" id="KW-0269">Exonuclease</keyword>
<feature type="active site" evidence="1">
    <location>
        <position position="456"/>
    </location>
</feature>
<comment type="function">
    <text evidence="1">Metal-dependent single-stranded DNA (ssDNA) exonuclease involved in mitochondrial genome maintenance.</text>
</comment>
<feature type="active site" evidence="1">
    <location>
        <position position="441"/>
    </location>
</feature>
<keyword evidence="1" id="KW-0540">Nuclease</keyword>
<dbReference type="GO" id="GO:0005739">
    <property type="term" value="C:mitochondrion"/>
    <property type="evidence" value="ECO:0007669"/>
    <property type="project" value="UniProtKB-SubCell"/>
</dbReference>
<protein>
    <recommendedName>
        <fullName evidence="1">Mitochondrial genome maintenance exonuclease 1</fullName>
        <ecNumber evidence="1">3.1.-.-</ecNumber>
    </recommendedName>
</protein>
<evidence type="ECO:0000313" key="3">
    <source>
        <dbReference type="Proteomes" id="UP001497497"/>
    </source>
</evidence>
<dbReference type="PANTHER" id="PTHR31340:SF3">
    <property type="entry name" value="MITOCHONDRIAL GENOME MAINTENANCE EXONUCLEASE 1"/>
    <property type="match status" value="1"/>
</dbReference>
<dbReference type="GO" id="GO:0006264">
    <property type="term" value="P:mitochondrial DNA replication"/>
    <property type="evidence" value="ECO:0007669"/>
    <property type="project" value="TreeGrafter"/>
</dbReference>
<name>A0AAV2I752_LYMST</name>
<reference evidence="2 3" key="1">
    <citation type="submission" date="2024-04" db="EMBL/GenBank/DDBJ databases">
        <authorList>
            <consortium name="Genoscope - CEA"/>
            <person name="William W."/>
        </authorList>
    </citation>
    <scope>NUCLEOTIDE SEQUENCE [LARGE SCALE GENOMIC DNA]</scope>
</reference>
<dbReference type="Proteomes" id="UP001497497">
    <property type="component" value="Unassembled WGS sequence"/>
</dbReference>
<dbReference type="PANTHER" id="PTHR31340">
    <property type="entry name" value="MITOCHONDRIAL GENOME MAINTENANCE EXONUCLEASE 1"/>
    <property type="match status" value="1"/>
</dbReference>
<gene>
    <name evidence="2" type="ORF">GSLYS_00016139001</name>
</gene>
<dbReference type="GO" id="GO:0008297">
    <property type="term" value="F:single-stranded DNA exodeoxyribonuclease activity"/>
    <property type="evidence" value="ECO:0007669"/>
    <property type="project" value="UniProtKB-UniRule"/>
</dbReference>
<keyword evidence="1" id="KW-0496">Mitochondrion</keyword>
<organism evidence="2 3">
    <name type="scientific">Lymnaea stagnalis</name>
    <name type="common">Great pond snail</name>
    <name type="synonym">Helix stagnalis</name>
    <dbReference type="NCBI Taxonomy" id="6523"/>
    <lineage>
        <taxon>Eukaryota</taxon>
        <taxon>Metazoa</taxon>
        <taxon>Spiralia</taxon>
        <taxon>Lophotrochozoa</taxon>
        <taxon>Mollusca</taxon>
        <taxon>Gastropoda</taxon>
        <taxon>Heterobranchia</taxon>
        <taxon>Euthyneura</taxon>
        <taxon>Panpulmonata</taxon>
        <taxon>Hygrophila</taxon>
        <taxon>Lymnaeoidea</taxon>
        <taxon>Lymnaeidae</taxon>
        <taxon>Lymnaea</taxon>
    </lineage>
</organism>
<dbReference type="AlphaFoldDB" id="A0AAV2I752"/>
<dbReference type="HAMAP" id="MF_03030">
    <property type="entry name" value="MGME1"/>
    <property type="match status" value="1"/>
</dbReference>
<dbReference type="EMBL" id="CAXITT010000496">
    <property type="protein sequence ID" value="CAL1542605.1"/>
    <property type="molecule type" value="Genomic_DNA"/>
</dbReference>
<accession>A0AAV2I752</accession>
<dbReference type="GO" id="GO:0043504">
    <property type="term" value="P:mitochondrial DNA repair"/>
    <property type="evidence" value="ECO:0007669"/>
    <property type="project" value="UniProtKB-UniRule"/>
</dbReference>
<sequence length="562" mass="64901">MALIRHSSTLCLPWKLLAVEFKSIHLSTRLNKKYDYDLDSLIQFKKETTLVFGAERKLTKTGKLRKKKVDSKINDYLQVLSAYSTQDLNDFQTNQNLDIEFDGVENYQEGQDQLLELTTNKSSPVTRNSKSKFKTKRTTNLLKCASEDFENKDKSDIECTTEEIPIPKISAVPLSQTYVKKLQEKRQKKVVNNFEEFDANSLQKSSDIHFTKAESELQLNSSIESSNDLSINNQSEKTMSFDTKTLNDEILIPKMAPIPDEKTHFPVSEPFKIAVSQSQTHHLKSFINLPIEPPSSFDVILKVPLFSNESTSWQTNLDFHEFQKDIEQMELRTSPSVKTILSKTMPETNRFFLNRWRENMIKELGDEGFKKHQDATIRKGVNLHANIMEFLSKKPINEIQIMPENEGHWASLQSVFQAVSGVAALEVEVFHSYLFYRGVFDCIGRYKDLLCIIDWKTSKKSRPLLKNTYDDPLQIVAYMGAINSNDRYTQKFGEVNYGMIVVAYTDGSPAHIHLMNRTTCEVYWKDWTDRLYNFYQLTYTEKVGTKKISHEGFPKKIEKIAA</sequence>
<proteinExistence type="inferred from homology"/>
<keyword evidence="1" id="KW-0378">Hydrolase</keyword>
<comment type="caution">
    <text evidence="2">The sequence shown here is derived from an EMBL/GenBank/DDBJ whole genome shotgun (WGS) entry which is preliminary data.</text>
</comment>
<evidence type="ECO:0000313" key="2">
    <source>
        <dbReference type="EMBL" id="CAL1542605.1"/>
    </source>
</evidence>
<evidence type="ECO:0000256" key="1">
    <source>
        <dbReference type="HAMAP-Rule" id="MF_03030"/>
    </source>
</evidence>